<evidence type="ECO:0000256" key="1">
    <source>
        <dbReference type="ARBA" id="ARBA00008646"/>
    </source>
</evidence>
<comment type="catalytic activity">
    <reaction evidence="4">
        <text>N(6)-[(R)-lipoyl]-L-lysyl-[protein] + 3-methyl-2-oxobutanoate + H(+) = N(6)-[(R)-S(8)-2-methylpropanoyldihydrolipoyl]-L-lysyl-[protein] + CO2</text>
        <dbReference type="Rhea" id="RHEA:13457"/>
        <dbReference type="Rhea" id="RHEA-COMP:10474"/>
        <dbReference type="Rhea" id="RHEA-COMP:10497"/>
        <dbReference type="ChEBI" id="CHEBI:11851"/>
        <dbReference type="ChEBI" id="CHEBI:15378"/>
        <dbReference type="ChEBI" id="CHEBI:16526"/>
        <dbReference type="ChEBI" id="CHEBI:83099"/>
        <dbReference type="ChEBI" id="CHEBI:83142"/>
        <dbReference type="EC" id="1.2.4.4"/>
    </reaction>
</comment>
<proteinExistence type="inferred from homology"/>
<sequence>MAGGVGLAHTLAGESKCALAFTGEGATSEGEFHEALNVAAVWNLPVLFIIENNGYGLSTPTREQYACAQLVDRAKGYGMEGVQIDGNNILEVYQTISKLAKDIRKNPRPILVECLTFRMRGHEEASGTKYVPQELMDLWAAKDPISNYENWLLEEGILNETEIQTFRKDLKQAIESDLKTVFVMEEVTASPTKELNDVYQPFDAPLTDASFRFREMRFVDAISDGLAEAMEKHTNLVLMGQDIADYGGVFKITDGFTERFGEER</sequence>
<dbReference type="Gene3D" id="3.40.50.970">
    <property type="match status" value="2"/>
</dbReference>
<dbReference type="SUPFAM" id="SSF52518">
    <property type="entry name" value="Thiamin diphosphate-binding fold (THDP-binding)"/>
    <property type="match status" value="2"/>
</dbReference>
<dbReference type="OrthoDB" id="3845at2759"/>
<keyword evidence="2" id="KW-0809">Transit peptide</keyword>
<dbReference type="PANTHER" id="PTHR43380:SF1">
    <property type="entry name" value="2-OXOISOVALERATE DEHYDROGENASE SUBUNIT ALPHA, MITOCHONDRIAL"/>
    <property type="match status" value="1"/>
</dbReference>
<feature type="non-terminal residue" evidence="5">
    <location>
        <position position="264"/>
    </location>
</feature>
<keyword evidence="4" id="KW-0786">Thiamine pyrophosphate</keyword>
<dbReference type="InterPro" id="IPR050771">
    <property type="entry name" value="Alpha-ketoacid_DH_E1_comp"/>
</dbReference>
<reference evidence="5" key="1">
    <citation type="submission" date="2020-11" db="EMBL/GenBank/DDBJ databases">
        <authorList>
            <person name="Tran Van P."/>
        </authorList>
    </citation>
    <scope>NUCLEOTIDE SEQUENCE</scope>
</reference>
<dbReference type="Pfam" id="PF00676">
    <property type="entry name" value="E1_dh"/>
    <property type="match status" value="1"/>
</dbReference>
<dbReference type="AlphaFoldDB" id="A0A7R8ZYC1"/>
<keyword evidence="3 4" id="KW-0560">Oxidoreductase</keyword>
<dbReference type="EMBL" id="OB678264">
    <property type="protein sequence ID" value="CAD7236334.1"/>
    <property type="molecule type" value="Genomic_DNA"/>
</dbReference>
<protein>
    <recommendedName>
        <fullName evidence="4">2-oxoisovalerate dehydrogenase subunit alpha</fullName>
        <ecNumber evidence="4">1.2.4.4</ecNumber>
    </recommendedName>
    <alternativeName>
        <fullName evidence="4">Branched-chain alpha-keto acid dehydrogenase E1 component alpha chain</fullName>
    </alternativeName>
</protein>
<evidence type="ECO:0000256" key="3">
    <source>
        <dbReference type="ARBA" id="ARBA00023002"/>
    </source>
</evidence>
<gene>
    <name evidence="5" type="ORF">CTOB1V02_LOCUS14149</name>
</gene>
<comment type="similarity">
    <text evidence="1 4">Belongs to the BCKDHA family.</text>
</comment>
<dbReference type="InterPro" id="IPR001017">
    <property type="entry name" value="DH_E1"/>
</dbReference>
<comment type="function">
    <text evidence="4">The branched-chain alpha-keto dehydrogenase complex catalyzes the overall conversion of alpha-keto acids to acyl-CoA and CO(2). It contains multiple copies of three enzymatic components: branched-chain alpha-keto acid decarboxylase (E1), lipoamide acyltransferase (E2) and lipoamide dehydrogenase (E3).</text>
</comment>
<evidence type="ECO:0000256" key="2">
    <source>
        <dbReference type="ARBA" id="ARBA00022946"/>
    </source>
</evidence>
<accession>A0A7R8ZYC1</accession>
<evidence type="ECO:0000256" key="4">
    <source>
        <dbReference type="RuleBase" id="RU365014"/>
    </source>
</evidence>
<dbReference type="GO" id="GO:0009083">
    <property type="term" value="P:branched-chain amino acid catabolic process"/>
    <property type="evidence" value="ECO:0007669"/>
    <property type="project" value="TreeGrafter"/>
</dbReference>
<dbReference type="EC" id="1.2.4.4" evidence="4"/>
<organism evidence="5">
    <name type="scientific">Cyprideis torosa</name>
    <dbReference type="NCBI Taxonomy" id="163714"/>
    <lineage>
        <taxon>Eukaryota</taxon>
        <taxon>Metazoa</taxon>
        <taxon>Ecdysozoa</taxon>
        <taxon>Arthropoda</taxon>
        <taxon>Crustacea</taxon>
        <taxon>Oligostraca</taxon>
        <taxon>Ostracoda</taxon>
        <taxon>Podocopa</taxon>
        <taxon>Podocopida</taxon>
        <taxon>Cytherocopina</taxon>
        <taxon>Cytheroidea</taxon>
        <taxon>Cytherideidae</taxon>
        <taxon>Cyprideis</taxon>
    </lineage>
</organism>
<comment type="cofactor">
    <cofactor evidence="4">
        <name>thiamine diphosphate</name>
        <dbReference type="ChEBI" id="CHEBI:58937"/>
    </cofactor>
</comment>
<evidence type="ECO:0000313" key="5">
    <source>
        <dbReference type="EMBL" id="CAD7236334.1"/>
    </source>
</evidence>
<dbReference type="GO" id="GO:0003863">
    <property type="term" value="F:branched-chain 2-oxo acid dehydrogenase activity"/>
    <property type="evidence" value="ECO:0007669"/>
    <property type="project" value="UniProtKB-EC"/>
</dbReference>
<dbReference type="PANTHER" id="PTHR43380">
    <property type="entry name" value="2-OXOISOVALERATE DEHYDROGENASE SUBUNIT ALPHA, MITOCHONDRIAL"/>
    <property type="match status" value="1"/>
</dbReference>
<name>A0A7R8ZYC1_9CRUS</name>
<dbReference type="CDD" id="cd02000">
    <property type="entry name" value="TPP_E1_PDC_ADC_BCADC"/>
    <property type="match status" value="1"/>
</dbReference>
<dbReference type="InterPro" id="IPR029061">
    <property type="entry name" value="THDP-binding"/>
</dbReference>